<evidence type="ECO:0000313" key="1">
    <source>
        <dbReference type="EMBL" id="JAC74146.1"/>
    </source>
</evidence>
<protein>
    <submittedName>
        <fullName evidence="1">Uncharacterized protein</fullName>
    </submittedName>
</protein>
<reference evidence="1" key="1">
    <citation type="submission" date="2014-05" db="EMBL/GenBank/DDBJ databases">
        <title>The transcriptome of the halophilic microalga Tetraselmis sp. GSL018 isolated from the Great Salt Lake, Utah.</title>
        <authorList>
            <person name="Jinkerson R.E."/>
            <person name="D'Adamo S."/>
            <person name="Posewitz M.C."/>
        </authorList>
    </citation>
    <scope>NUCLEOTIDE SEQUENCE</scope>
    <source>
        <strain evidence="1">GSL018</strain>
    </source>
</reference>
<sequence>VRREPAAAVAAAAVAPAPRLGGATGATELAIYLAAL</sequence>
<dbReference type="AlphaFoldDB" id="A0A061RUD9"/>
<name>A0A061RUD9_9CHLO</name>
<organism evidence="1">
    <name type="scientific">Tetraselmis sp. GSL018</name>
    <dbReference type="NCBI Taxonomy" id="582737"/>
    <lineage>
        <taxon>Eukaryota</taxon>
        <taxon>Viridiplantae</taxon>
        <taxon>Chlorophyta</taxon>
        <taxon>core chlorophytes</taxon>
        <taxon>Chlorodendrophyceae</taxon>
        <taxon>Chlorodendrales</taxon>
        <taxon>Chlorodendraceae</taxon>
        <taxon>Tetraselmis</taxon>
    </lineage>
</organism>
<proteinExistence type="predicted"/>
<dbReference type="EMBL" id="GBEZ01011660">
    <property type="protein sequence ID" value="JAC74146.1"/>
    <property type="molecule type" value="Transcribed_RNA"/>
</dbReference>
<gene>
    <name evidence="1" type="ORF">TSPGSL018_26755</name>
</gene>
<feature type="non-terminal residue" evidence="1">
    <location>
        <position position="1"/>
    </location>
</feature>
<accession>A0A061RUD9</accession>